<evidence type="ECO:0000313" key="2">
    <source>
        <dbReference type="Proteomes" id="UP001190700"/>
    </source>
</evidence>
<gene>
    <name evidence="1" type="ORF">CYMTET_6623</name>
</gene>
<proteinExistence type="predicted"/>
<sequence length="157" mass="16072">MPAGGEGSDEAMHTLALCHIFQVAADDGSEAFTAAVAEYGAPAVLAGGESDGIDVSAYGFEVSDSGSGVLSELESLTSQARAMEDKVGVHLSQFSLLDNDDMGEHHVTVSALSAKSAVTSDAPQQVVPHMGGASAGGVPAASYHYGVSTEEFPRRWD</sequence>
<organism evidence="1 2">
    <name type="scientific">Cymbomonas tetramitiformis</name>
    <dbReference type="NCBI Taxonomy" id="36881"/>
    <lineage>
        <taxon>Eukaryota</taxon>
        <taxon>Viridiplantae</taxon>
        <taxon>Chlorophyta</taxon>
        <taxon>Pyramimonadophyceae</taxon>
        <taxon>Pyramimonadales</taxon>
        <taxon>Pyramimonadaceae</taxon>
        <taxon>Cymbomonas</taxon>
    </lineage>
</organism>
<protein>
    <submittedName>
        <fullName evidence="1">Uncharacterized protein</fullName>
    </submittedName>
</protein>
<evidence type="ECO:0000313" key="1">
    <source>
        <dbReference type="EMBL" id="KAK3285783.1"/>
    </source>
</evidence>
<dbReference type="AlphaFoldDB" id="A0AAE0LHU6"/>
<comment type="caution">
    <text evidence="1">The sequence shown here is derived from an EMBL/GenBank/DDBJ whole genome shotgun (WGS) entry which is preliminary data.</text>
</comment>
<dbReference type="Proteomes" id="UP001190700">
    <property type="component" value="Unassembled WGS sequence"/>
</dbReference>
<name>A0AAE0LHU6_9CHLO</name>
<keyword evidence="2" id="KW-1185">Reference proteome</keyword>
<reference evidence="1 2" key="1">
    <citation type="journal article" date="2015" name="Genome Biol. Evol.">
        <title>Comparative Genomics of a Bacterivorous Green Alga Reveals Evolutionary Causalities and Consequences of Phago-Mixotrophic Mode of Nutrition.</title>
        <authorList>
            <person name="Burns J.A."/>
            <person name="Paasch A."/>
            <person name="Narechania A."/>
            <person name="Kim E."/>
        </authorList>
    </citation>
    <scope>NUCLEOTIDE SEQUENCE [LARGE SCALE GENOMIC DNA]</scope>
    <source>
        <strain evidence="1 2">PLY_AMNH</strain>
    </source>
</reference>
<dbReference type="EMBL" id="LGRX02001638">
    <property type="protein sequence ID" value="KAK3285783.1"/>
    <property type="molecule type" value="Genomic_DNA"/>
</dbReference>
<accession>A0AAE0LHU6</accession>